<keyword evidence="1" id="KW-0732">Signal</keyword>
<gene>
    <name evidence="2" type="ORF">BDK51DRAFT_53209</name>
</gene>
<dbReference type="AlphaFoldDB" id="A0A4P9VV38"/>
<feature type="signal peptide" evidence="1">
    <location>
        <begin position="1"/>
        <end position="21"/>
    </location>
</feature>
<protein>
    <submittedName>
        <fullName evidence="2">Uncharacterized protein</fullName>
    </submittedName>
</protein>
<evidence type="ECO:0000256" key="1">
    <source>
        <dbReference type="SAM" id="SignalP"/>
    </source>
</evidence>
<name>A0A4P9VV38_9FUNG</name>
<keyword evidence="3" id="KW-1185">Reference proteome</keyword>
<evidence type="ECO:0000313" key="3">
    <source>
        <dbReference type="Proteomes" id="UP000269721"/>
    </source>
</evidence>
<dbReference type="EMBL" id="ML001822">
    <property type="protein sequence ID" value="RKO82982.1"/>
    <property type="molecule type" value="Genomic_DNA"/>
</dbReference>
<organism evidence="2 3">
    <name type="scientific">Blyttiomyces helicus</name>
    <dbReference type="NCBI Taxonomy" id="388810"/>
    <lineage>
        <taxon>Eukaryota</taxon>
        <taxon>Fungi</taxon>
        <taxon>Fungi incertae sedis</taxon>
        <taxon>Chytridiomycota</taxon>
        <taxon>Chytridiomycota incertae sedis</taxon>
        <taxon>Chytridiomycetes</taxon>
        <taxon>Chytridiomycetes incertae sedis</taxon>
        <taxon>Blyttiomyces</taxon>
    </lineage>
</organism>
<reference evidence="3" key="1">
    <citation type="journal article" date="2018" name="Nat. Microbiol.">
        <title>Leveraging single-cell genomics to expand the fungal tree of life.</title>
        <authorList>
            <person name="Ahrendt S.R."/>
            <person name="Quandt C.A."/>
            <person name="Ciobanu D."/>
            <person name="Clum A."/>
            <person name="Salamov A."/>
            <person name="Andreopoulos B."/>
            <person name="Cheng J.F."/>
            <person name="Woyke T."/>
            <person name="Pelin A."/>
            <person name="Henrissat B."/>
            <person name="Reynolds N.K."/>
            <person name="Benny G.L."/>
            <person name="Smith M.E."/>
            <person name="James T.Y."/>
            <person name="Grigoriev I.V."/>
        </authorList>
    </citation>
    <scope>NUCLEOTIDE SEQUENCE [LARGE SCALE GENOMIC DNA]</scope>
</reference>
<proteinExistence type="predicted"/>
<dbReference type="Proteomes" id="UP000269721">
    <property type="component" value="Unassembled WGS sequence"/>
</dbReference>
<accession>A0A4P9VV38</accession>
<evidence type="ECO:0000313" key="2">
    <source>
        <dbReference type="EMBL" id="RKO82982.1"/>
    </source>
</evidence>
<feature type="non-terminal residue" evidence="2">
    <location>
        <position position="95"/>
    </location>
</feature>
<feature type="chain" id="PRO_5020714946" evidence="1">
    <location>
        <begin position="22"/>
        <end position="95"/>
    </location>
</feature>
<sequence length="95" mass="10454">MLLPQTLAAAFLLSFATSSAADPQQNFAPDPYEVYLAPKPHLVASPQHLGSPFDPSKPPRLAGWRWGSLGPTRQEWVRWAQVREPAAVQYGKSAK</sequence>